<feature type="domain" description="DNA primase/polymerase bifunctional N-terminal" evidence="1">
    <location>
        <begin position="9"/>
        <end position="160"/>
    </location>
</feature>
<dbReference type="EMBL" id="SIPC01000001">
    <property type="protein sequence ID" value="TAX71792.1"/>
    <property type="molecule type" value="Genomic_DNA"/>
</dbReference>
<comment type="caution">
    <text evidence="2">The sequence shown here is derived from an EMBL/GenBank/DDBJ whole genome shotgun (WGS) entry which is preliminary data.</text>
</comment>
<dbReference type="Pfam" id="PF09250">
    <property type="entry name" value="Prim-Pol"/>
    <property type="match status" value="1"/>
</dbReference>
<evidence type="ECO:0000259" key="1">
    <source>
        <dbReference type="SMART" id="SM00943"/>
    </source>
</evidence>
<dbReference type="RefSeq" id="WP_130749691.1">
    <property type="nucleotide sequence ID" value="NZ_SIPC01000001.1"/>
</dbReference>
<dbReference type="AlphaFoldDB" id="A0A4Q8XXY7"/>
<dbReference type="Proteomes" id="UP000293652">
    <property type="component" value="Unassembled WGS sequence"/>
</dbReference>
<organism evidence="2 3">
    <name type="scientific">Rhizobium leguminosarum</name>
    <dbReference type="NCBI Taxonomy" id="384"/>
    <lineage>
        <taxon>Bacteria</taxon>
        <taxon>Pseudomonadati</taxon>
        <taxon>Pseudomonadota</taxon>
        <taxon>Alphaproteobacteria</taxon>
        <taxon>Hyphomicrobiales</taxon>
        <taxon>Rhizobiaceae</taxon>
        <taxon>Rhizobium/Agrobacterium group</taxon>
        <taxon>Rhizobium</taxon>
    </lineage>
</organism>
<protein>
    <recommendedName>
        <fullName evidence="1">DNA primase/polymerase bifunctional N-terminal domain-containing protein</fullName>
    </recommendedName>
</protein>
<dbReference type="SMART" id="SM00943">
    <property type="entry name" value="Prim-Pol"/>
    <property type="match status" value="1"/>
</dbReference>
<dbReference type="SUPFAM" id="SSF56747">
    <property type="entry name" value="Prim-pol domain"/>
    <property type="match status" value="1"/>
</dbReference>
<proteinExistence type="predicted"/>
<name>A0A4Q8XXY7_RHILE</name>
<evidence type="ECO:0000313" key="3">
    <source>
        <dbReference type="Proteomes" id="UP000293652"/>
    </source>
</evidence>
<reference evidence="2 3" key="1">
    <citation type="submission" date="2019-02" db="EMBL/GenBank/DDBJ databases">
        <title>The genomic architecture of introgression among sibling species of bacteria.</title>
        <authorList>
            <person name="Cavassim M.I.A."/>
            <person name="Moeskjaer S."/>
            <person name="Moslemi C."/>
            <person name="Fields B."/>
            <person name="Bachmann A."/>
            <person name="Vilhjalmsson B."/>
            <person name="Schierup M.H."/>
            <person name="Young J.P.W."/>
            <person name="Andersen S.U."/>
        </authorList>
    </citation>
    <scope>NUCLEOTIDE SEQUENCE [LARGE SCALE GENOMIC DNA]</scope>
    <source>
        <strain evidence="2 3">SM145A</strain>
    </source>
</reference>
<dbReference type="Pfam" id="PF08708">
    <property type="entry name" value="PriCT_1"/>
    <property type="match status" value="1"/>
</dbReference>
<dbReference type="InterPro" id="IPR014820">
    <property type="entry name" value="PriCT_1"/>
</dbReference>
<dbReference type="InterPro" id="IPR015330">
    <property type="entry name" value="DNA_primase/pol_bifunc_N"/>
</dbReference>
<accession>A0A4Q8XXY7</accession>
<gene>
    <name evidence="2" type="ORF">ELI03_08605</name>
</gene>
<sequence>MGAFAEWQPEYAARGISTFPVVVDDKLKKPAVKGYLKIGLPTSSQLALKFPAHEALGIACRRNKLTILDVDTTDERELADGLTKHGPTPFIVRSGSGHFQAWYRNGGEGRRIRPDPERPVDILGDGYVVAPPSMGSRGRYAIIQGSMDDLDRLPAMIGTRVFAQPATSLSEDKPKIVDQSDKPIHRVSGMRDGDGRNNSLFTRALRQARLATTKEELIQMVHHANTQFAEPLPNEEVLSVSASAWKYKQAGRLMVTGGEATAVIFQSDIDHLWDRPNAISLLIRLRLAHGHRNGGEFALSSAYAESMDMSVPTFRAARDDLADRFFIKIVHPGGRGKNDPPIVRLL</sequence>
<evidence type="ECO:0000313" key="2">
    <source>
        <dbReference type="EMBL" id="TAX71792.1"/>
    </source>
</evidence>